<dbReference type="AlphaFoldDB" id="A0AAV1UID1"/>
<reference evidence="2" key="1">
    <citation type="submission" date="2024-01" db="EMBL/GenBank/DDBJ databases">
        <authorList>
            <person name="Webb A."/>
        </authorList>
    </citation>
    <scope>NUCLEOTIDE SEQUENCE</scope>
    <source>
        <strain evidence="2">Pm1</strain>
    </source>
</reference>
<feature type="compositionally biased region" description="Polar residues" evidence="1">
    <location>
        <begin position="10"/>
        <end position="35"/>
    </location>
</feature>
<gene>
    <name evidence="2" type="ORF">PM001_LOCUS17939</name>
</gene>
<protein>
    <submittedName>
        <fullName evidence="2">Uncharacterized protein</fullName>
    </submittedName>
</protein>
<name>A0AAV1UID1_9STRA</name>
<evidence type="ECO:0000313" key="3">
    <source>
        <dbReference type="Proteomes" id="UP001162060"/>
    </source>
</evidence>
<comment type="caution">
    <text evidence="2">The sequence shown here is derived from an EMBL/GenBank/DDBJ whole genome shotgun (WGS) entry which is preliminary data.</text>
</comment>
<evidence type="ECO:0000313" key="2">
    <source>
        <dbReference type="EMBL" id="CAK7932789.1"/>
    </source>
</evidence>
<sequence length="424" mass="47028">MKVRPITESEPLNTFSSKNLAITSQSHPDAESTASKVMKKRIHASRTVDDSITVPNKKVKRPPCRSGSSIKVPLTATHELRLLKAQVNSMETDLHKLKSKWARDLPDKHILATAQRSALTKCAVAQTQATQDELQEVLLQQQLMFATLQTAISRAPLHSSGQDVLKSLHFDTRLRHDTVERSRVLLAHTKRSLATIPSIVHRFTQVAIDKALASKDDEGATIESVLPLSRIDITGCKDYTLVSSVFASEIPHSSLEDVYAAALAYLDAIPEALKRHVGAELTRTRLNTDNDPAGYWRLELSGVGLPATVNHIVCSELTPSHGVIHMDAVMHDTLYPISRGNDLEFGIAGLTITPHEEDGTNKTVATMLRWVVLYRYNLLPNDPALRRDLECTRSILNGDLITASVCSYLRQLQHQRATFHQSNK</sequence>
<organism evidence="2 3">
    <name type="scientific">Peronospora matthiolae</name>
    <dbReference type="NCBI Taxonomy" id="2874970"/>
    <lineage>
        <taxon>Eukaryota</taxon>
        <taxon>Sar</taxon>
        <taxon>Stramenopiles</taxon>
        <taxon>Oomycota</taxon>
        <taxon>Peronosporomycetes</taxon>
        <taxon>Peronosporales</taxon>
        <taxon>Peronosporaceae</taxon>
        <taxon>Peronospora</taxon>
    </lineage>
</organism>
<evidence type="ECO:0000256" key="1">
    <source>
        <dbReference type="SAM" id="MobiDB-lite"/>
    </source>
</evidence>
<feature type="region of interest" description="Disordered" evidence="1">
    <location>
        <begin position="1"/>
        <end position="49"/>
    </location>
</feature>
<accession>A0AAV1UID1</accession>
<dbReference type="EMBL" id="CAKLBY020000192">
    <property type="protein sequence ID" value="CAK7932789.1"/>
    <property type="molecule type" value="Genomic_DNA"/>
</dbReference>
<proteinExistence type="predicted"/>
<dbReference type="Proteomes" id="UP001162060">
    <property type="component" value="Unassembled WGS sequence"/>
</dbReference>